<accession>A0AAV6U1J2</accession>
<gene>
    <name evidence="1" type="ORF">JTE90_027226</name>
</gene>
<evidence type="ECO:0000313" key="1">
    <source>
        <dbReference type="EMBL" id="KAG8178357.1"/>
    </source>
</evidence>
<protein>
    <submittedName>
        <fullName evidence="1">Uncharacterized protein</fullName>
    </submittedName>
</protein>
<dbReference type="Proteomes" id="UP000827092">
    <property type="component" value="Unassembled WGS sequence"/>
</dbReference>
<dbReference type="EMBL" id="JAFNEN010000701">
    <property type="protein sequence ID" value="KAG8178357.1"/>
    <property type="molecule type" value="Genomic_DNA"/>
</dbReference>
<dbReference type="AlphaFoldDB" id="A0AAV6U1J2"/>
<proteinExistence type="predicted"/>
<evidence type="ECO:0000313" key="2">
    <source>
        <dbReference type="Proteomes" id="UP000827092"/>
    </source>
</evidence>
<name>A0AAV6U1J2_9ARAC</name>
<reference evidence="1 2" key="1">
    <citation type="journal article" date="2022" name="Nat. Ecol. Evol.">
        <title>A masculinizing supergene underlies an exaggerated male reproductive morph in a spider.</title>
        <authorList>
            <person name="Hendrickx F."/>
            <person name="De Corte Z."/>
            <person name="Sonet G."/>
            <person name="Van Belleghem S.M."/>
            <person name="Kostlbacher S."/>
            <person name="Vangestel C."/>
        </authorList>
    </citation>
    <scope>NUCLEOTIDE SEQUENCE [LARGE SCALE GENOMIC DNA]</scope>
    <source>
        <strain evidence="1">W744_W776</strain>
    </source>
</reference>
<organism evidence="1 2">
    <name type="scientific">Oedothorax gibbosus</name>
    <dbReference type="NCBI Taxonomy" id="931172"/>
    <lineage>
        <taxon>Eukaryota</taxon>
        <taxon>Metazoa</taxon>
        <taxon>Ecdysozoa</taxon>
        <taxon>Arthropoda</taxon>
        <taxon>Chelicerata</taxon>
        <taxon>Arachnida</taxon>
        <taxon>Araneae</taxon>
        <taxon>Araneomorphae</taxon>
        <taxon>Entelegynae</taxon>
        <taxon>Araneoidea</taxon>
        <taxon>Linyphiidae</taxon>
        <taxon>Erigoninae</taxon>
        <taxon>Oedothorax</taxon>
    </lineage>
</organism>
<sequence>MRHSPIYSTRLLSPCSPCTLERIAAYRLRTPNESFQSSACLITAPADGNLSPIRFDTRFNSSRVTDDPHTRRVAISAKNMPIIVPSTPNVCKNKISKTPKCDILKYDRL</sequence>
<comment type="caution">
    <text evidence="1">The sequence shown here is derived from an EMBL/GenBank/DDBJ whole genome shotgun (WGS) entry which is preliminary data.</text>
</comment>
<keyword evidence="2" id="KW-1185">Reference proteome</keyword>